<keyword evidence="5" id="KW-0862">Zinc</keyword>
<dbReference type="EMBL" id="WIWV01000006">
    <property type="protein sequence ID" value="KAF7719335.1"/>
    <property type="molecule type" value="Genomic_DNA"/>
</dbReference>
<feature type="domain" description="C2H2-type" evidence="16">
    <location>
        <begin position="430"/>
        <end position="457"/>
    </location>
</feature>
<comment type="subcellular location">
    <subcellularLocation>
        <location evidence="1">Nucleus</location>
    </subcellularLocation>
</comment>
<evidence type="ECO:0000256" key="15">
    <source>
        <dbReference type="SAM" id="MobiDB-lite"/>
    </source>
</evidence>
<evidence type="ECO:0000313" key="17">
    <source>
        <dbReference type="EMBL" id="KAF7719335.1"/>
    </source>
</evidence>
<dbReference type="PANTHER" id="PTHR14003">
    <property type="entry name" value="TRANSCRIPTIONAL REPRESSOR PROTEIN YY"/>
    <property type="match status" value="1"/>
</dbReference>
<name>A0A8J8WJY1_9EURO</name>
<keyword evidence="6" id="KW-0749">Sporulation</keyword>
<keyword evidence="7" id="KW-0805">Transcription regulation</keyword>
<comment type="caution">
    <text evidence="17">The sequence shown here is derived from an EMBL/GenBank/DDBJ whole genome shotgun (WGS) entry which is preliminary data.</text>
</comment>
<organism evidence="17 18">
    <name type="scientific">Penicillium ucsense</name>
    <dbReference type="NCBI Taxonomy" id="2839758"/>
    <lineage>
        <taxon>Eukaryota</taxon>
        <taxon>Fungi</taxon>
        <taxon>Dikarya</taxon>
        <taxon>Ascomycota</taxon>
        <taxon>Pezizomycotina</taxon>
        <taxon>Eurotiomycetes</taxon>
        <taxon>Eurotiomycetidae</taxon>
        <taxon>Eurotiales</taxon>
        <taxon>Aspergillaceae</taxon>
        <taxon>Penicillium</taxon>
    </lineage>
</organism>
<dbReference type="GO" id="GO:0030435">
    <property type="term" value="P:sporulation resulting in formation of a cellular spore"/>
    <property type="evidence" value="ECO:0007669"/>
    <property type="project" value="UniProtKB-KW"/>
</dbReference>
<dbReference type="FunFam" id="3.30.160.60:FF:001704">
    <property type="entry name" value="C2H2 transcription factor, putative"/>
    <property type="match status" value="1"/>
</dbReference>
<evidence type="ECO:0000256" key="8">
    <source>
        <dbReference type="ARBA" id="ARBA00023125"/>
    </source>
</evidence>
<keyword evidence="4 14" id="KW-0863">Zinc-finger</keyword>
<feature type="compositionally biased region" description="Basic residues" evidence="15">
    <location>
        <begin position="285"/>
        <end position="303"/>
    </location>
</feature>
<feature type="domain" description="C2H2-type" evidence="16">
    <location>
        <begin position="458"/>
        <end position="485"/>
    </location>
</feature>
<keyword evidence="9" id="KW-0010">Activator</keyword>
<feature type="compositionally biased region" description="Low complexity" evidence="15">
    <location>
        <begin position="304"/>
        <end position="325"/>
    </location>
</feature>
<dbReference type="SUPFAM" id="SSF57667">
    <property type="entry name" value="beta-beta-alpha zinc fingers"/>
    <property type="match status" value="3"/>
</dbReference>
<dbReference type="GO" id="GO:0048315">
    <property type="term" value="P:conidium formation"/>
    <property type="evidence" value="ECO:0007669"/>
    <property type="project" value="UniProtKB-KW"/>
</dbReference>
<sequence>MVSQAPPNDPCLECRWEGFHIDPKTEKAPSLHPPEAQWSCSDVEHHASLAECGADEVCCEADNCTDDCDRDCDSVCDGYVDCGASTTCSAADCDETHCENAEPVCFDNHCCEDEVDPNCTFESILGIPPSMFDPTHFLPSATTMHCNAGELGKPVAETLPINIDQCSQFEFLSSYQAHATQCEQHVQNHLGCQDFQKDWQEMFNHQTQPLPQQLHIDPTDLYQILGGSHDFGVCHSSHLDITHHEHPIPDTFGHFNHEPLACPGHEHHHLSAEFKNPNHFDLHVHGPHRTQHRCRSHHHHHAHPYSPYSRHSRSSVSSQFMSSPRDTPPPLEKDLSSVLTTPEQSAEDTTIHQCKWMTSINGVEVPCGAVFADSGALQDHLIAEHTNTIAGARGKGYYCRWQGCYRPDEAFSQKSKLQGHFLTHSNHKSFKCSVCGKTFARQATLDRHERSHRGDKPYKCKTCGKTFTDSSELKTHSRIHTGEKPFKCTFPGCNFETGDSSNMSSHRLTHGERKHKCTYPGCTKSFTRPDQLKRHQRTTHEREPSSSQISPALDQLPSNSLLVS</sequence>
<evidence type="ECO:0000256" key="11">
    <source>
        <dbReference type="ARBA" id="ARBA00023242"/>
    </source>
</evidence>
<dbReference type="Proteomes" id="UP000631181">
    <property type="component" value="Unassembled WGS sequence"/>
</dbReference>
<dbReference type="OrthoDB" id="3437960at2759"/>
<dbReference type="GO" id="GO:0005667">
    <property type="term" value="C:transcription regulator complex"/>
    <property type="evidence" value="ECO:0007669"/>
    <property type="project" value="TreeGrafter"/>
</dbReference>
<keyword evidence="10" id="KW-0804">Transcription</keyword>
<feature type="compositionally biased region" description="Polar residues" evidence="15">
    <location>
        <begin position="337"/>
        <end position="346"/>
    </location>
</feature>
<evidence type="ECO:0000256" key="4">
    <source>
        <dbReference type="ARBA" id="ARBA00022771"/>
    </source>
</evidence>
<keyword evidence="2" id="KW-0479">Metal-binding</keyword>
<dbReference type="GO" id="GO:0000981">
    <property type="term" value="F:DNA-binding transcription factor activity, RNA polymerase II-specific"/>
    <property type="evidence" value="ECO:0007669"/>
    <property type="project" value="TreeGrafter"/>
</dbReference>
<gene>
    <name evidence="17" type="ORF">PECM_006932</name>
</gene>
<dbReference type="Pfam" id="PF00096">
    <property type="entry name" value="zf-C2H2"/>
    <property type="match status" value="3"/>
</dbReference>
<dbReference type="InterPro" id="IPR013087">
    <property type="entry name" value="Znf_C2H2_type"/>
</dbReference>
<feature type="domain" description="C2H2-type" evidence="16">
    <location>
        <begin position="515"/>
        <end position="545"/>
    </location>
</feature>
<feature type="region of interest" description="Disordered" evidence="15">
    <location>
        <begin position="278"/>
        <end position="346"/>
    </location>
</feature>
<dbReference type="FunFam" id="3.30.160.60:FF:001498">
    <property type="entry name" value="Zinc finger protein 404"/>
    <property type="match status" value="1"/>
</dbReference>
<keyword evidence="18" id="KW-1185">Reference proteome</keyword>
<proteinExistence type="predicted"/>
<evidence type="ECO:0000256" key="2">
    <source>
        <dbReference type="ARBA" id="ARBA00022723"/>
    </source>
</evidence>
<keyword evidence="12" id="KW-0183">Conidiation</keyword>
<dbReference type="PROSITE" id="PS50157">
    <property type="entry name" value="ZINC_FINGER_C2H2_2"/>
    <property type="match status" value="3"/>
</dbReference>
<evidence type="ECO:0000313" key="18">
    <source>
        <dbReference type="Proteomes" id="UP000631181"/>
    </source>
</evidence>
<evidence type="ECO:0000256" key="9">
    <source>
        <dbReference type="ARBA" id="ARBA00023159"/>
    </source>
</evidence>
<dbReference type="SMART" id="SM00355">
    <property type="entry name" value="ZnF_C2H2"/>
    <property type="match status" value="6"/>
</dbReference>
<feature type="compositionally biased region" description="Basic and acidic residues" evidence="15">
    <location>
        <begin position="530"/>
        <end position="544"/>
    </location>
</feature>
<feature type="region of interest" description="Disordered" evidence="15">
    <location>
        <begin position="528"/>
        <end position="564"/>
    </location>
</feature>
<evidence type="ECO:0000256" key="5">
    <source>
        <dbReference type="ARBA" id="ARBA00022833"/>
    </source>
</evidence>
<dbReference type="AlphaFoldDB" id="A0A8J8WJY1"/>
<evidence type="ECO:0000256" key="10">
    <source>
        <dbReference type="ARBA" id="ARBA00023163"/>
    </source>
</evidence>
<accession>A0A8J8WJY1</accession>
<dbReference type="PROSITE" id="PS00028">
    <property type="entry name" value="ZINC_FINGER_C2H2_1"/>
    <property type="match status" value="3"/>
</dbReference>
<keyword evidence="11" id="KW-0539">Nucleus</keyword>
<keyword evidence="8" id="KW-0238">DNA-binding</keyword>
<evidence type="ECO:0000256" key="12">
    <source>
        <dbReference type="ARBA" id="ARBA00023321"/>
    </source>
</evidence>
<evidence type="ECO:0000256" key="14">
    <source>
        <dbReference type="PROSITE-ProRule" id="PRU00042"/>
    </source>
</evidence>
<evidence type="ECO:0000259" key="16">
    <source>
        <dbReference type="PROSITE" id="PS50157"/>
    </source>
</evidence>
<reference evidence="17" key="1">
    <citation type="journal article" date="2020" name="Front. Microbiol.">
        <title>Gene regulatory networks of Penicillium echinulatum 2HH and Penicillium oxalicum 114-2 inferred by a computational biology approach.</title>
        <authorList>
            <person name="Lenz A.R."/>
            <person name="Galan-Vasquez E."/>
            <person name="Balbinot E."/>
            <person name="De Abreu F.P."/>
            <person name="De Oliveira N.S."/>
            <person name="Da Rosa L.O."/>
            <person name="De Avila E Silva S."/>
            <person name="Camassola M."/>
            <person name="Dillon A.J.P."/>
            <person name="Perez-Rueda E."/>
        </authorList>
    </citation>
    <scope>NUCLEOTIDE SEQUENCE</scope>
    <source>
        <strain evidence="17">S1M29</strain>
    </source>
</reference>
<evidence type="ECO:0000256" key="13">
    <source>
        <dbReference type="ARBA" id="ARBA00044085"/>
    </source>
</evidence>
<feature type="compositionally biased region" description="Polar residues" evidence="15">
    <location>
        <begin position="545"/>
        <end position="564"/>
    </location>
</feature>
<dbReference type="InterPro" id="IPR036236">
    <property type="entry name" value="Znf_C2H2_sf"/>
</dbReference>
<dbReference type="GO" id="GO:0000978">
    <property type="term" value="F:RNA polymerase II cis-regulatory region sequence-specific DNA binding"/>
    <property type="evidence" value="ECO:0007669"/>
    <property type="project" value="TreeGrafter"/>
</dbReference>
<keyword evidence="3" id="KW-0677">Repeat</keyword>
<evidence type="ECO:0000256" key="6">
    <source>
        <dbReference type="ARBA" id="ARBA00022969"/>
    </source>
</evidence>
<dbReference type="GO" id="GO:0008270">
    <property type="term" value="F:zinc ion binding"/>
    <property type="evidence" value="ECO:0007669"/>
    <property type="project" value="UniProtKB-KW"/>
</dbReference>
<dbReference type="Gene3D" id="3.30.160.60">
    <property type="entry name" value="Classic Zinc Finger"/>
    <property type="match status" value="5"/>
</dbReference>
<evidence type="ECO:0000256" key="3">
    <source>
        <dbReference type="ARBA" id="ARBA00022737"/>
    </source>
</evidence>
<dbReference type="GO" id="GO:0000785">
    <property type="term" value="C:chromatin"/>
    <property type="evidence" value="ECO:0007669"/>
    <property type="project" value="TreeGrafter"/>
</dbReference>
<evidence type="ECO:0000256" key="1">
    <source>
        <dbReference type="ARBA" id="ARBA00004123"/>
    </source>
</evidence>
<protein>
    <recommendedName>
        <fullName evidence="13">C2H2 type master regulator of conidiophore development brlA</fullName>
    </recommendedName>
</protein>
<dbReference type="GO" id="GO:0005634">
    <property type="term" value="C:nucleus"/>
    <property type="evidence" value="ECO:0007669"/>
    <property type="project" value="UniProtKB-SubCell"/>
</dbReference>
<evidence type="ECO:0000256" key="7">
    <source>
        <dbReference type="ARBA" id="ARBA00023015"/>
    </source>
</evidence>
<dbReference type="PANTHER" id="PTHR14003:SF19">
    <property type="entry name" value="YY2 TRANSCRIPTION FACTOR"/>
    <property type="match status" value="1"/>
</dbReference>